<protein>
    <submittedName>
        <fullName evidence="6">MFS general substrate transporter</fullName>
    </submittedName>
</protein>
<proteinExistence type="predicted"/>
<feature type="transmembrane region" description="Helical" evidence="5">
    <location>
        <begin position="420"/>
        <end position="444"/>
    </location>
</feature>
<feature type="transmembrane region" description="Helical" evidence="5">
    <location>
        <begin position="130"/>
        <end position="151"/>
    </location>
</feature>
<dbReference type="GO" id="GO:0016020">
    <property type="term" value="C:membrane"/>
    <property type="evidence" value="ECO:0007669"/>
    <property type="project" value="UniProtKB-SubCell"/>
</dbReference>
<name>A0A4S9UWX9_AURPU</name>
<feature type="transmembrane region" description="Helical" evidence="5">
    <location>
        <begin position="456"/>
        <end position="475"/>
    </location>
</feature>
<evidence type="ECO:0000256" key="5">
    <source>
        <dbReference type="SAM" id="Phobius"/>
    </source>
</evidence>
<evidence type="ECO:0000256" key="4">
    <source>
        <dbReference type="ARBA" id="ARBA00023136"/>
    </source>
</evidence>
<dbReference type="PANTHER" id="PTHR23507:SF1">
    <property type="entry name" value="FI18259P1-RELATED"/>
    <property type="match status" value="1"/>
</dbReference>
<feature type="transmembrane region" description="Helical" evidence="5">
    <location>
        <begin position="322"/>
        <end position="342"/>
    </location>
</feature>
<accession>A0A4S9UWX9</accession>
<feature type="transmembrane region" description="Helical" evidence="5">
    <location>
        <begin position="363"/>
        <end position="381"/>
    </location>
</feature>
<feature type="transmembrane region" description="Helical" evidence="5">
    <location>
        <begin position="278"/>
        <end position="302"/>
    </location>
</feature>
<dbReference type="PANTHER" id="PTHR23507">
    <property type="entry name" value="ZGC:174356"/>
    <property type="match status" value="1"/>
</dbReference>
<dbReference type="GO" id="GO:0022857">
    <property type="term" value="F:transmembrane transporter activity"/>
    <property type="evidence" value="ECO:0007669"/>
    <property type="project" value="InterPro"/>
</dbReference>
<feature type="transmembrane region" description="Helical" evidence="5">
    <location>
        <begin position="157"/>
        <end position="184"/>
    </location>
</feature>
<comment type="subcellular location">
    <subcellularLocation>
        <location evidence="1">Membrane</location>
        <topology evidence="1">Multi-pass membrane protein</topology>
    </subcellularLocation>
</comment>
<dbReference type="Pfam" id="PF07690">
    <property type="entry name" value="MFS_1"/>
    <property type="match status" value="1"/>
</dbReference>
<evidence type="ECO:0000256" key="3">
    <source>
        <dbReference type="ARBA" id="ARBA00022989"/>
    </source>
</evidence>
<keyword evidence="3 5" id="KW-1133">Transmembrane helix</keyword>
<feature type="transmembrane region" description="Helical" evidence="5">
    <location>
        <begin position="27"/>
        <end position="47"/>
    </location>
</feature>
<gene>
    <name evidence="6" type="ORF">D6C90_05217</name>
</gene>
<evidence type="ECO:0000256" key="1">
    <source>
        <dbReference type="ARBA" id="ARBA00004141"/>
    </source>
</evidence>
<dbReference type="EMBL" id="QZBN01000463">
    <property type="protein sequence ID" value="THZ42747.1"/>
    <property type="molecule type" value="Genomic_DNA"/>
</dbReference>
<evidence type="ECO:0000313" key="6">
    <source>
        <dbReference type="EMBL" id="THZ42747.1"/>
    </source>
</evidence>
<feature type="transmembrane region" description="Helical" evidence="5">
    <location>
        <begin position="196"/>
        <end position="218"/>
    </location>
</feature>
<keyword evidence="4 5" id="KW-0472">Membrane</keyword>
<feature type="transmembrane region" description="Helical" evidence="5">
    <location>
        <begin position="91"/>
        <end position="109"/>
    </location>
</feature>
<reference evidence="6 7" key="1">
    <citation type="submission" date="2018-10" db="EMBL/GenBank/DDBJ databases">
        <title>Fifty Aureobasidium pullulans genomes reveal a recombining polyextremotolerant generalist.</title>
        <authorList>
            <person name="Gostincar C."/>
            <person name="Turk M."/>
            <person name="Zajc J."/>
            <person name="Gunde-Cimerman N."/>
        </authorList>
    </citation>
    <scope>NUCLEOTIDE SEQUENCE [LARGE SCALE GENOMIC DNA]</scope>
    <source>
        <strain evidence="6 7">EXF-3844</strain>
    </source>
</reference>
<dbReference type="SUPFAM" id="SSF103473">
    <property type="entry name" value="MFS general substrate transporter"/>
    <property type="match status" value="1"/>
</dbReference>
<organism evidence="6 7">
    <name type="scientific">Aureobasidium pullulans</name>
    <name type="common">Black yeast</name>
    <name type="synonym">Pullularia pullulans</name>
    <dbReference type="NCBI Taxonomy" id="5580"/>
    <lineage>
        <taxon>Eukaryota</taxon>
        <taxon>Fungi</taxon>
        <taxon>Dikarya</taxon>
        <taxon>Ascomycota</taxon>
        <taxon>Pezizomycotina</taxon>
        <taxon>Dothideomycetes</taxon>
        <taxon>Dothideomycetidae</taxon>
        <taxon>Dothideales</taxon>
        <taxon>Saccotheciaceae</taxon>
        <taxon>Aureobasidium</taxon>
    </lineage>
</organism>
<keyword evidence="2 5" id="KW-0812">Transmembrane</keyword>
<evidence type="ECO:0000256" key="2">
    <source>
        <dbReference type="ARBA" id="ARBA00022692"/>
    </source>
</evidence>
<comment type="caution">
    <text evidence="6">The sequence shown here is derived from an EMBL/GenBank/DDBJ whole genome shotgun (WGS) entry which is preliminary data.</text>
</comment>
<dbReference type="Gene3D" id="1.20.1250.20">
    <property type="entry name" value="MFS general substrate transporter like domains"/>
    <property type="match status" value="2"/>
</dbReference>
<dbReference type="InterPro" id="IPR036259">
    <property type="entry name" value="MFS_trans_sf"/>
</dbReference>
<sequence length="490" mass="53726">MTTRPISTREDEPLLNPNARSYRTRSVIILVALVIVITSVAGGLIGLPFVRLIENAICQEHYASRPVEGGLFITSDVDEAHCRVDAVQSRLAYVLAIQEMLDAIAVLLITYSASTACSDDMMNRIGRTKVLALSFLGIWLAGCWAGLVVWQRNIFPIWTIWFSTAFQAIGGGPGIPMTMIYTIITDVQVEAERTNTFFYVSVCGMIADLIAPTLAASLMAVSPWLPFTIGISAMAFAMLLTLSIPETYHARTRITSSPRQGPIDAQPKPYGLLHHLNLILAMFKSRSLCLIFVSFVGEQLILKNSGFAMRYVSKRFSWPLSRFGYFMSARALVGILIYLLILPRISSFLQHRMLFSPLRKDLLIARTMGIILAIGLFLAAGPTLGCVLSGLLLVTIGSSSTTICRSIAAHFVDSRHVASMYTFLNLLNTAGAILASPLLASTFVLGMRWGGDWQGLPYLCLGVLGTISAIALFLIRRGTGEVEEMEDDRE</sequence>
<dbReference type="Proteomes" id="UP000310121">
    <property type="component" value="Unassembled WGS sequence"/>
</dbReference>
<feature type="transmembrane region" description="Helical" evidence="5">
    <location>
        <begin position="224"/>
        <end position="244"/>
    </location>
</feature>
<dbReference type="CDD" id="cd06174">
    <property type="entry name" value="MFS"/>
    <property type="match status" value="1"/>
</dbReference>
<dbReference type="AlphaFoldDB" id="A0A4S9UWX9"/>
<evidence type="ECO:0000313" key="7">
    <source>
        <dbReference type="Proteomes" id="UP000310121"/>
    </source>
</evidence>
<feature type="transmembrane region" description="Helical" evidence="5">
    <location>
        <begin position="387"/>
        <end position="408"/>
    </location>
</feature>
<dbReference type="InterPro" id="IPR011701">
    <property type="entry name" value="MFS"/>
</dbReference>